<comment type="subcellular location">
    <subcellularLocation>
        <location evidence="1">Cell membrane</location>
        <topology evidence="1">Multi-pass membrane protein</topology>
    </subcellularLocation>
    <subcellularLocation>
        <location evidence="8">Membrane</location>
        <topology evidence="8">Multi-pass membrane protein</topology>
    </subcellularLocation>
</comment>
<keyword evidence="6 9" id="KW-1133">Transmembrane helix</keyword>
<dbReference type="PANTHER" id="PTHR30625">
    <property type="entry name" value="PROTEIN TOLQ"/>
    <property type="match status" value="1"/>
</dbReference>
<evidence type="ECO:0000259" key="10">
    <source>
        <dbReference type="Pfam" id="PF01618"/>
    </source>
</evidence>
<evidence type="ECO:0000313" key="11">
    <source>
        <dbReference type="EMBL" id="HEW45571.1"/>
    </source>
</evidence>
<feature type="transmembrane region" description="Helical" evidence="9">
    <location>
        <begin position="161"/>
        <end position="181"/>
    </location>
</feature>
<protein>
    <submittedName>
        <fullName evidence="11">MotA/TolQ/ExbB proton channel family protein</fullName>
    </submittedName>
</protein>
<dbReference type="InterPro" id="IPR002898">
    <property type="entry name" value="MotA_ExbB_proton_chnl"/>
</dbReference>
<keyword evidence="5 8" id="KW-0653">Protein transport</keyword>
<dbReference type="AlphaFoldDB" id="A0A7C2YVL9"/>
<keyword evidence="3" id="KW-1003">Cell membrane</keyword>
<evidence type="ECO:0000256" key="9">
    <source>
        <dbReference type="SAM" id="Phobius"/>
    </source>
</evidence>
<organism evidence="11">
    <name type="scientific">Hydrogenobacter sp</name>
    <dbReference type="NCBI Taxonomy" id="2152829"/>
    <lineage>
        <taxon>Bacteria</taxon>
        <taxon>Pseudomonadati</taxon>
        <taxon>Aquificota</taxon>
        <taxon>Aquificia</taxon>
        <taxon>Aquificales</taxon>
        <taxon>Aquificaceae</taxon>
        <taxon>Hydrogenobacter</taxon>
    </lineage>
</organism>
<evidence type="ECO:0000256" key="3">
    <source>
        <dbReference type="ARBA" id="ARBA00022475"/>
    </source>
</evidence>
<feature type="transmembrane region" description="Helical" evidence="9">
    <location>
        <begin position="112"/>
        <end position="141"/>
    </location>
</feature>
<evidence type="ECO:0000256" key="4">
    <source>
        <dbReference type="ARBA" id="ARBA00022692"/>
    </source>
</evidence>
<dbReference type="GO" id="GO:0017038">
    <property type="term" value="P:protein import"/>
    <property type="evidence" value="ECO:0007669"/>
    <property type="project" value="TreeGrafter"/>
</dbReference>
<proteinExistence type="inferred from homology"/>
<comment type="similarity">
    <text evidence="8">Belongs to the exbB/tolQ family.</text>
</comment>
<dbReference type="Pfam" id="PF01618">
    <property type="entry name" value="MotA_ExbB"/>
    <property type="match status" value="1"/>
</dbReference>
<reference evidence="11" key="1">
    <citation type="journal article" date="2020" name="mSystems">
        <title>Genome- and Community-Level Interaction Insights into Carbon Utilization and Element Cycling Functions of Hydrothermarchaeota in Hydrothermal Sediment.</title>
        <authorList>
            <person name="Zhou Z."/>
            <person name="Liu Y."/>
            <person name="Xu W."/>
            <person name="Pan J."/>
            <person name="Luo Z.H."/>
            <person name="Li M."/>
        </authorList>
    </citation>
    <scope>NUCLEOTIDE SEQUENCE [LARGE SCALE GENOMIC DNA]</scope>
    <source>
        <strain evidence="11">SpSt-132</strain>
    </source>
</reference>
<feature type="domain" description="MotA/TolQ/ExbB proton channel" evidence="10">
    <location>
        <begin position="74"/>
        <end position="193"/>
    </location>
</feature>
<evidence type="ECO:0000256" key="1">
    <source>
        <dbReference type="ARBA" id="ARBA00004651"/>
    </source>
</evidence>
<dbReference type="PANTHER" id="PTHR30625:SF15">
    <property type="entry name" value="BIOPOLYMER TRANSPORT PROTEIN EXBB"/>
    <property type="match status" value="1"/>
</dbReference>
<sequence length="203" mass="22123">MEGLINLVQKGGLAIYPLLFLSILSWAVIVERLMNMRSSNYRSKSFKDLKTLLAGGDIEGALKLLSTDSSHMAVVLKDLLQSYKEGKIKKEDIIKSLDFEISLIVPKLEKNLAILSTVASVAPLIGLFGTITGLIKVFSAFSIADPETAMPLLSKGISEALVAAATGLAVAIPALIAYWLFRIWGNSILNKIEEELFDMVRVL</sequence>
<evidence type="ECO:0000256" key="5">
    <source>
        <dbReference type="ARBA" id="ARBA00022927"/>
    </source>
</evidence>
<keyword evidence="7 9" id="KW-0472">Membrane</keyword>
<name>A0A7C2YVL9_9AQUI</name>
<feature type="transmembrane region" description="Helical" evidence="9">
    <location>
        <begin position="14"/>
        <end position="34"/>
    </location>
</feature>
<gene>
    <name evidence="11" type="ORF">ENO47_02715</name>
</gene>
<dbReference type="EMBL" id="DSFP01000030">
    <property type="protein sequence ID" value="HEW45571.1"/>
    <property type="molecule type" value="Genomic_DNA"/>
</dbReference>
<evidence type="ECO:0000256" key="6">
    <source>
        <dbReference type="ARBA" id="ARBA00022989"/>
    </source>
</evidence>
<comment type="caution">
    <text evidence="11">The sequence shown here is derived from an EMBL/GenBank/DDBJ whole genome shotgun (WGS) entry which is preliminary data.</text>
</comment>
<dbReference type="GO" id="GO:0005886">
    <property type="term" value="C:plasma membrane"/>
    <property type="evidence" value="ECO:0007669"/>
    <property type="project" value="UniProtKB-SubCell"/>
</dbReference>
<evidence type="ECO:0000256" key="8">
    <source>
        <dbReference type="RuleBase" id="RU004057"/>
    </source>
</evidence>
<keyword evidence="2 8" id="KW-0813">Transport</keyword>
<dbReference type="InterPro" id="IPR050790">
    <property type="entry name" value="ExbB/TolQ_transport"/>
</dbReference>
<evidence type="ECO:0000256" key="2">
    <source>
        <dbReference type="ARBA" id="ARBA00022448"/>
    </source>
</evidence>
<evidence type="ECO:0000256" key="7">
    <source>
        <dbReference type="ARBA" id="ARBA00023136"/>
    </source>
</evidence>
<accession>A0A7C2YVL9</accession>
<keyword evidence="4 9" id="KW-0812">Transmembrane</keyword>